<dbReference type="EMBL" id="JAYGJQ010000002">
    <property type="protein sequence ID" value="MEA9357789.1"/>
    <property type="molecule type" value="Genomic_DNA"/>
</dbReference>
<sequence length="82" mass="9023">MANKMMKHKMNIPGPWYCTDPDDDNGEGCIACNVCYTGAPEFFKEDEDGNAYIYKQPVSPADIELCQEQLEACPVASIGKDG</sequence>
<comment type="caution">
    <text evidence="1">The sequence shown here is derived from an EMBL/GenBank/DDBJ whole genome shotgun (WGS) entry which is preliminary data.</text>
</comment>
<organism evidence="1 2">
    <name type="scientific">Bacteriovorax antarcticus</name>
    <dbReference type="NCBI Taxonomy" id="3088717"/>
    <lineage>
        <taxon>Bacteria</taxon>
        <taxon>Pseudomonadati</taxon>
        <taxon>Bdellovibrionota</taxon>
        <taxon>Bacteriovoracia</taxon>
        <taxon>Bacteriovoracales</taxon>
        <taxon>Bacteriovoracaceae</taxon>
        <taxon>Bacteriovorax</taxon>
    </lineage>
</organism>
<keyword evidence="2" id="KW-1185">Reference proteome</keyword>
<dbReference type="Pfam" id="PF13370">
    <property type="entry name" value="Fer4_13"/>
    <property type="match status" value="1"/>
</dbReference>
<proteinExistence type="predicted"/>
<gene>
    <name evidence="1" type="ORF">SHI21_16275</name>
</gene>
<dbReference type="RefSeq" id="WP_323577948.1">
    <property type="nucleotide sequence ID" value="NZ_JAYGJQ010000002.1"/>
</dbReference>
<evidence type="ECO:0000313" key="2">
    <source>
        <dbReference type="Proteomes" id="UP001302274"/>
    </source>
</evidence>
<accession>A0ABU5VXK1</accession>
<dbReference type="Gene3D" id="3.30.70.20">
    <property type="match status" value="1"/>
</dbReference>
<dbReference type="Proteomes" id="UP001302274">
    <property type="component" value="Unassembled WGS sequence"/>
</dbReference>
<name>A0ABU5VXK1_9BACT</name>
<reference evidence="1 2" key="1">
    <citation type="submission" date="2023-11" db="EMBL/GenBank/DDBJ databases">
        <title>A Novel Polar Bacteriovorax (B. antarcticus) Isolated from the Biocrust in Antarctica.</title>
        <authorList>
            <person name="Mun W."/>
            <person name="Choi S.Y."/>
            <person name="Mitchell R.J."/>
        </authorList>
    </citation>
    <scope>NUCLEOTIDE SEQUENCE [LARGE SCALE GENOMIC DNA]</scope>
    <source>
        <strain evidence="1 2">PP10</strain>
    </source>
</reference>
<dbReference type="SUPFAM" id="SSF54862">
    <property type="entry name" value="4Fe-4S ferredoxins"/>
    <property type="match status" value="1"/>
</dbReference>
<evidence type="ECO:0000313" key="1">
    <source>
        <dbReference type="EMBL" id="MEA9357789.1"/>
    </source>
</evidence>
<protein>
    <submittedName>
        <fullName evidence="1">Ferredoxin</fullName>
    </submittedName>
</protein>